<dbReference type="EMBL" id="CP003772">
    <property type="protein sequence ID" value="AFQ04043.1"/>
    <property type="molecule type" value="Genomic_DNA"/>
</dbReference>
<accession>A0ABC7ZIV8</accession>
<dbReference type="PANTHER" id="PTHR34701">
    <property type="entry name" value="TRANSCRIPTIONAL REGULATOR MRAZ"/>
    <property type="match status" value="1"/>
</dbReference>
<keyword evidence="3" id="KW-0677">Repeat</keyword>
<evidence type="ECO:0000256" key="2">
    <source>
        <dbReference type="ARBA" id="ARBA00022490"/>
    </source>
</evidence>
<dbReference type="InterPro" id="IPR020603">
    <property type="entry name" value="MraZ_dom"/>
</dbReference>
<evidence type="ECO:0000259" key="8">
    <source>
        <dbReference type="PROSITE" id="PS51740"/>
    </source>
</evidence>
<protein>
    <recommendedName>
        <fullName evidence="1 7">Transcriptional regulator MraZ</fullName>
    </recommendedName>
</protein>
<reference evidence="9 10" key="1">
    <citation type="journal article" date="2012" name="J. Bacteriol.">
        <title>Draft Genome Sequences of Four Axenic Mycoplasma genitalium Strains Isolated from Denmark, Japan, and Australia.</title>
        <authorList>
            <person name="McGowin C.L."/>
            <person name="Ma L."/>
            <person name="Jensen J.S."/>
            <person name="Mancuso M.M."/>
            <person name="Hamasuna R."/>
            <person name="Adegboye D."/>
            <person name="Martin D.H."/>
        </authorList>
    </citation>
    <scope>NUCLEOTIDE SEQUENCE [LARGE SCALE GENOMIC DNA]</scope>
    <source>
        <strain evidence="9 10">M6320</strain>
    </source>
</reference>
<dbReference type="PANTHER" id="PTHR34701:SF1">
    <property type="entry name" value="TRANSCRIPTIONAL REGULATOR MRAZ"/>
    <property type="match status" value="1"/>
</dbReference>
<keyword evidence="5 7" id="KW-0238">DNA-binding</keyword>
<dbReference type="GO" id="GO:0005737">
    <property type="term" value="C:cytoplasm"/>
    <property type="evidence" value="ECO:0007669"/>
    <property type="project" value="UniProtKB-UniRule"/>
</dbReference>
<dbReference type="InterPro" id="IPR003444">
    <property type="entry name" value="MraZ"/>
</dbReference>
<evidence type="ECO:0000313" key="9">
    <source>
        <dbReference type="EMBL" id="AFQ04043.1"/>
    </source>
</evidence>
<dbReference type="Pfam" id="PF02381">
    <property type="entry name" value="MraZ"/>
    <property type="match status" value="2"/>
</dbReference>
<feature type="domain" description="SpoVT-AbrB" evidence="8">
    <location>
        <begin position="8"/>
        <end position="50"/>
    </location>
</feature>
<comment type="similarity">
    <text evidence="7">Belongs to the MraZ family.</text>
</comment>
<evidence type="ECO:0000256" key="4">
    <source>
        <dbReference type="ARBA" id="ARBA00023015"/>
    </source>
</evidence>
<dbReference type="InterPro" id="IPR007159">
    <property type="entry name" value="SpoVT-AbrB_dom"/>
</dbReference>
<gene>
    <name evidence="7" type="primary">mraZ</name>
    <name evidence="9" type="ORF">CM1_01320</name>
</gene>
<dbReference type="GO" id="GO:0003677">
    <property type="term" value="F:DNA binding"/>
    <property type="evidence" value="ECO:0007669"/>
    <property type="project" value="UniProtKB-UniRule"/>
</dbReference>
<evidence type="ECO:0000256" key="6">
    <source>
        <dbReference type="ARBA" id="ARBA00023163"/>
    </source>
</evidence>
<organism evidence="9 10">
    <name type="scientific">Mycoplasmoides genitalium M6320</name>
    <dbReference type="NCBI Taxonomy" id="662945"/>
    <lineage>
        <taxon>Bacteria</taxon>
        <taxon>Bacillati</taxon>
        <taxon>Mycoplasmatota</taxon>
        <taxon>Mycoplasmoidales</taxon>
        <taxon>Mycoplasmoidaceae</taxon>
        <taxon>Mycoplasmoides</taxon>
    </lineage>
</organism>
<keyword evidence="4 7" id="KW-0805">Transcription regulation</keyword>
<evidence type="ECO:0000256" key="5">
    <source>
        <dbReference type="ARBA" id="ARBA00023125"/>
    </source>
</evidence>
<dbReference type="HAMAP" id="MF_01008">
    <property type="entry name" value="MraZ"/>
    <property type="match status" value="1"/>
</dbReference>
<dbReference type="InterPro" id="IPR038619">
    <property type="entry name" value="MraZ_sf"/>
</dbReference>
<feature type="domain" description="SpoVT-AbrB" evidence="8">
    <location>
        <begin position="79"/>
        <end position="122"/>
    </location>
</feature>
<evidence type="ECO:0000256" key="1">
    <source>
        <dbReference type="ARBA" id="ARBA00013860"/>
    </source>
</evidence>
<comment type="subcellular location">
    <subcellularLocation>
        <location evidence="7">Cytoplasm</location>
        <location evidence="7">Nucleoid</location>
    </subcellularLocation>
</comment>
<keyword evidence="9" id="KW-0131">Cell cycle</keyword>
<proteinExistence type="inferred from homology"/>
<dbReference type="NCBIfam" id="TIGR00242">
    <property type="entry name" value="division/cell wall cluster transcriptional repressor MraZ"/>
    <property type="match status" value="1"/>
</dbReference>
<evidence type="ECO:0000256" key="3">
    <source>
        <dbReference type="ARBA" id="ARBA00022737"/>
    </source>
</evidence>
<dbReference type="CDD" id="cd16321">
    <property type="entry name" value="MraZ_C"/>
    <property type="match status" value="1"/>
</dbReference>
<dbReference type="KEGG" id="mgx:CM1_01320"/>
<dbReference type="Gene3D" id="3.40.1550.20">
    <property type="entry name" value="Transcriptional regulator MraZ domain"/>
    <property type="match status" value="1"/>
</dbReference>
<dbReference type="AlphaFoldDB" id="A0ABC7ZIV8"/>
<dbReference type="GO" id="GO:0051301">
    <property type="term" value="P:cell division"/>
    <property type="evidence" value="ECO:0007669"/>
    <property type="project" value="UniProtKB-KW"/>
</dbReference>
<dbReference type="PROSITE" id="PS51740">
    <property type="entry name" value="SPOVT_ABRB"/>
    <property type="match status" value="2"/>
</dbReference>
<dbReference type="GO" id="GO:0009295">
    <property type="term" value="C:nucleoid"/>
    <property type="evidence" value="ECO:0007669"/>
    <property type="project" value="UniProtKB-SubCell"/>
</dbReference>
<name>A0ABC7ZIV8_MYCGT</name>
<dbReference type="GO" id="GO:0003700">
    <property type="term" value="F:DNA-binding transcription factor activity"/>
    <property type="evidence" value="ECO:0007669"/>
    <property type="project" value="UniProtKB-UniRule"/>
</dbReference>
<comment type="subunit">
    <text evidence="7">Forms oligomers.</text>
</comment>
<keyword evidence="9" id="KW-0132">Cell division</keyword>
<evidence type="ECO:0000313" key="10">
    <source>
        <dbReference type="Proteomes" id="UP000005254"/>
    </source>
</evidence>
<dbReference type="SUPFAM" id="SSF89447">
    <property type="entry name" value="AbrB/MazE/MraZ-like"/>
    <property type="match status" value="1"/>
</dbReference>
<sequence>MEKMLLGTFNLTLDNKNRISLPAKLRSFFDSSIVINRGFENCLEIRKPADFESYFQTFNNFPNTQKDTRTLKRLIFANANLVELDSANRILIPNNLISDAKLDKEIVLIGQFDHLEVWDKVQYEQYLASSESLETVAERMKDAK</sequence>
<dbReference type="InterPro" id="IPR037914">
    <property type="entry name" value="SpoVT-AbrB_sf"/>
</dbReference>
<dbReference type="Proteomes" id="UP000005254">
    <property type="component" value="Chromosome"/>
</dbReference>
<dbReference type="InterPro" id="IPR035644">
    <property type="entry name" value="MraZ_C"/>
</dbReference>
<keyword evidence="2 7" id="KW-0963">Cytoplasm</keyword>
<evidence type="ECO:0000256" key="7">
    <source>
        <dbReference type="HAMAP-Rule" id="MF_01008"/>
    </source>
</evidence>
<keyword evidence="6 7" id="KW-0804">Transcription</keyword>